<gene>
    <name evidence="10" type="ORF">GCM10009789_54890</name>
</gene>
<keyword evidence="4 9" id="KW-0378">Hydrolase</keyword>
<evidence type="ECO:0000256" key="8">
    <source>
        <dbReference type="ARBA" id="ARBA00023326"/>
    </source>
</evidence>
<evidence type="ECO:0000256" key="7">
    <source>
        <dbReference type="ARBA" id="ARBA00023295"/>
    </source>
</evidence>
<organism evidence="10 11">
    <name type="scientific">Kribbella sancticallisti</name>
    <dbReference type="NCBI Taxonomy" id="460087"/>
    <lineage>
        <taxon>Bacteria</taxon>
        <taxon>Bacillati</taxon>
        <taxon>Actinomycetota</taxon>
        <taxon>Actinomycetes</taxon>
        <taxon>Propionibacteriales</taxon>
        <taxon>Kribbellaceae</taxon>
        <taxon>Kribbella</taxon>
    </lineage>
</organism>
<dbReference type="Proteomes" id="UP001500393">
    <property type="component" value="Unassembled WGS sequence"/>
</dbReference>
<dbReference type="NCBIfam" id="TIGR03356">
    <property type="entry name" value="BGL"/>
    <property type="match status" value="1"/>
</dbReference>
<sequence>MTAEPLAFGPDFRWGVSTSAYQIEGAVTEGGRGPSTWDTFCAEPGRVLDGDTGAVACDHYYRYAEDVALMRDLGVDVYRFSFSWPRIQPSGAGPANAAGLDFYDRLIDSLLAAGIQPAPTLFHWDTPQALEDAGGWTSRDITSRFADYATILAGRFADRVPMWMTINEPVVLTLLGYAVGGHAPGRSLGFEALPVAHHQLLAHGRAVQALRAGGASNIGIASNHAPTWPASDSPEDVEAAGLYDNLVNWLFADPVLLGEYPSGMGEAMPGPVAEDLSVISTPLDWFGLNHYAPVLVGAPTGDPDTAATDGIPLPPGLPFEPRPLEGYPKTDFGWPVVPDAFAEILRTFKTRYGDRLPPIYITENGCAINDGVDDQRRIDYLDGYLRALKQVIADDIDVRGYFQWSLLDNFEWSAGYSQRFGLVHVDYKTQQRTPKASYHWYRDLITQSRK</sequence>
<keyword evidence="7 9" id="KW-0326">Glycosidase</keyword>
<dbReference type="PROSITE" id="PS00653">
    <property type="entry name" value="GLYCOSYL_HYDROL_F1_2"/>
    <property type="match status" value="1"/>
</dbReference>
<protein>
    <recommendedName>
        <fullName evidence="3 9">Beta-glucosidase</fullName>
        <ecNumber evidence="3 9">3.2.1.21</ecNumber>
    </recommendedName>
</protein>
<comment type="caution">
    <text evidence="10">The sequence shown here is derived from an EMBL/GenBank/DDBJ whole genome shotgun (WGS) entry which is preliminary data.</text>
</comment>
<comment type="similarity">
    <text evidence="2 9">Belongs to the glycosyl hydrolase 1 family.</text>
</comment>
<evidence type="ECO:0000256" key="6">
    <source>
        <dbReference type="ARBA" id="ARBA00023277"/>
    </source>
</evidence>
<evidence type="ECO:0000256" key="1">
    <source>
        <dbReference type="ARBA" id="ARBA00000448"/>
    </source>
</evidence>
<keyword evidence="8" id="KW-0624">Polysaccharide degradation</keyword>
<evidence type="ECO:0000256" key="3">
    <source>
        <dbReference type="ARBA" id="ARBA00012744"/>
    </source>
</evidence>
<dbReference type="EC" id="3.2.1.21" evidence="3 9"/>
<keyword evidence="5" id="KW-0136">Cellulose degradation</keyword>
<dbReference type="InterPro" id="IPR033132">
    <property type="entry name" value="GH_1_N_CS"/>
</dbReference>
<accession>A0ABN2E3H6</accession>
<evidence type="ECO:0000256" key="4">
    <source>
        <dbReference type="ARBA" id="ARBA00022801"/>
    </source>
</evidence>
<name>A0ABN2E3H6_9ACTN</name>
<dbReference type="EMBL" id="BAAAOS010000041">
    <property type="protein sequence ID" value="GAA1593828.1"/>
    <property type="molecule type" value="Genomic_DNA"/>
</dbReference>
<evidence type="ECO:0000256" key="5">
    <source>
        <dbReference type="ARBA" id="ARBA00023001"/>
    </source>
</evidence>
<dbReference type="PRINTS" id="PR00131">
    <property type="entry name" value="GLHYDRLASE1"/>
</dbReference>
<comment type="catalytic activity">
    <reaction evidence="1 9">
        <text>Hydrolysis of terminal, non-reducing beta-D-glucosyl residues with release of beta-D-glucose.</text>
        <dbReference type="EC" id="3.2.1.21"/>
    </reaction>
</comment>
<dbReference type="InterPro" id="IPR017853">
    <property type="entry name" value="GH"/>
</dbReference>
<dbReference type="RefSeq" id="WP_344218842.1">
    <property type="nucleotide sequence ID" value="NZ_BAAAOS010000041.1"/>
</dbReference>
<dbReference type="SUPFAM" id="SSF51445">
    <property type="entry name" value="(Trans)glycosidases"/>
    <property type="match status" value="1"/>
</dbReference>
<evidence type="ECO:0000313" key="11">
    <source>
        <dbReference type="Proteomes" id="UP001500393"/>
    </source>
</evidence>
<dbReference type="Gene3D" id="3.20.20.80">
    <property type="entry name" value="Glycosidases"/>
    <property type="match status" value="1"/>
</dbReference>
<evidence type="ECO:0000313" key="10">
    <source>
        <dbReference type="EMBL" id="GAA1593828.1"/>
    </source>
</evidence>
<dbReference type="Pfam" id="PF00232">
    <property type="entry name" value="Glyco_hydro_1"/>
    <property type="match status" value="1"/>
</dbReference>
<evidence type="ECO:0000256" key="9">
    <source>
        <dbReference type="RuleBase" id="RU361175"/>
    </source>
</evidence>
<reference evidence="10 11" key="1">
    <citation type="journal article" date="2019" name="Int. J. Syst. Evol. Microbiol.">
        <title>The Global Catalogue of Microorganisms (GCM) 10K type strain sequencing project: providing services to taxonomists for standard genome sequencing and annotation.</title>
        <authorList>
            <consortium name="The Broad Institute Genomics Platform"/>
            <consortium name="The Broad Institute Genome Sequencing Center for Infectious Disease"/>
            <person name="Wu L."/>
            <person name="Ma J."/>
        </authorList>
    </citation>
    <scope>NUCLEOTIDE SEQUENCE [LARGE SCALE GENOMIC DNA]</scope>
    <source>
        <strain evidence="10 11">JCM 14969</strain>
    </source>
</reference>
<evidence type="ECO:0000256" key="2">
    <source>
        <dbReference type="ARBA" id="ARBA00010838"/>
    </source>
</evidence>
<proteinExistence type="inferred from homology"/>
<dbReference type="InterPro" id="IPR017736">
    <property type="entry name" value="Glyco_hydro_1_beta-glucosidase"/>
</dbReference>
<dbReference type="PANTHER" id="PTHR10353:SF36">
    <property type="entry name" value="LP05116P"/>
    <property type="match status" value="1"/>
</dbReference>
<dbReference type="InterPro" id="IPR001360">
    <property type="entry name" value="Glyco_hydro_1"/>
</dbReference>
<keyword evidence="6" id="KW-0119">Carbohydrate metabolism</keyword>
<keyword evidence="11" id="KW-1185">Reference proteome</keyword>
<dbReference type="PANTHER" id="PTHR10353">
    <property type="entry name" value="GLYCOSYL HYDROLASE"/>
    <property type="match status" value="1"/>
</dbReference>